<dbReference type="GO" id="GO:0140647">
    <property type="term" value="P:P450-containing electron transport chain"/>
    <property type="evidence" value="ECO:0007669"/>
    <property type="project" value="InterPro"/>
</dbReference>
<dbReference type="EMBL" id="SMUV01000071">
    <property type="protein sequence ID" value="TDK43808.1"/>
    <property type="molecule type" value="Genomic_DNA"/>
</dbReference>
<dbReference type="GO" id="GO:0051537">
    <property type="term" value="F:2 iron, 2 sulfur cluster binding"/>
    <property type="evidence" value="ECO:0007669"/>
    <property type="project" value="UniProtKB-KW"/>
</dbReference>
<comment type="cofactor">
    <cofactor evidence="6">
        <name>[2Fe-2S] cluster</name>
        <dbReference type="ChEBI" id="CHEBI:190135"/>
    </cofactor>
</comment>
<dbReference type="PRINTS" id="PR00355">
    <property type="entry name" value="ADRENODOXIN"/>
</dbReference>
<sequence length="104" mass="10795">MNVTWKLPEGGEISAEVANGLTLMEAAVANDVPGVIGECGGCLSCATCHVYVDEGWRDKVGGPGETEDVMLDMVAGERTDASRLSCQIETSEALDGLVLIVPAV</sequence>
<keyword evidence="5" id="KW-0411">Iron-sulfur</keyword>
<dbReference type="GO" id="GO:0046872">
    <property type="term" value="F:metal ion binding"/>
    <property type="evidence" value="ECO:0007669"/>
    <property type="project" value="UniProtKB-KW"/>
</dbReference>
<evidence type="ECO:0000313" key="8">
    <source>
        <dbReference type="EMBL" id="TDK43808.1"/>
    </source>
</evidence>
<evidence type="ECO:0000256" key="4">
    <source>
        <dbReference type="ARBA" id="ARBA00023004"/>
    </source>
</evidence>
<dbReference type="OrthoDB" id="9799640at2"/>
<protein>
    <submittedName>
        <fullName evidence="8">2Fe-2S iron-sulfur cluster binding domain-containing protein</fullName>
    </submittedName>
</protein>
<accession>A0A4R5UWW8</accession>
<dbReference type="InterPro" id="IPR001041">
    <property type="entry name" value="2Fe-2S_ferredoxin-type"/>
</dbReference>
<dbReference type="PANTHER" id="PTHR23426">
    <property type="entry name" value="FERREDOXIN/ADRENODOXIN"/>
    <property type="match status" value="1"/>
</dbReference>
<evidence type="ECO:0000259" key="7">
    <source>
        <dbReference type="PROSITE" id="PS51085"/>
    </source>
</evidence>
<dbReference type="CDD" id="cd00207">
    <property type="entry name" value="fer2"/>
    <property type="match status" value="1"/>
</dbReference>
<keyword evidence="9" id="KW-1185">Reference proteome</keyword>
<dbReference type="AlphaFoldDB" id="A0A4R5UWW8"/>
<comment type="caution">
    <text evidence="8">The sequence shown here is derived from an EMBL/GenBank/DDBJ whole genome shotgun (WGS) entry which is preliminary data.</text>
</comment>
<dbReference type="PROSITE" id="PS51085">
    <property type="entry name" value="2FE2S_FER_2"/>
    <property type="match status" value="1"/>
</dbReference>
<evidence type="ECO:0000256" key="2">
    <source>
        <dbReference type="ARBA" id="ARBA00022714"/>
    </source>
</evidence>
<keyword evidence="3" id="KW-0479">Metal-binding</keyword>
<feature type="domain" description="2Fe-2S ferredoxin-type" evidence="7">
    <location>
        <begin position="1"/>
        <end position="104"/>
    </location>
</feature>
<organism evidence="8 9">
    <name type="scientific">Antarcticimicrobium luteum</name>
    <dbReference type="NCBI Taxonomy" id="2547397"/>
    <lineage>
        <taxon>Bacteria</taxon>
        <taxon>Pseudomonadati</taxon>
        <taxon>Pseudomonadota</taxon>
        <taxon>Alphaproteobacteria</taxon>
        <taxon>Rhodobacterales</taxon>
        <taxon>Paracoccaceae</taxon>
        <taxon>Antarcticimicrobium</taxon>
    </lineage>
</organism>
<dbReference type="GO" id="GO:0009055">
    <property type="term" value="F:electron transfer activity"/>
    <property type="evidence" value="ECO:0007669"/>
    <property type="project" value="TreeGrafter"/>
</dbReference>
<reference evidence="8 9" key="1">
    <citation type="submission" date="2019-03" db="EMBL/GenBank/DDBJ databases">
        <title>Ruegeria lutea sp. nov., a novel strain, isolated from marine sediment, the Masan Bay, South Korea.</title>
        <authorList>
            <person name="Kim J."/>
            <person name="Kim D.-Y."/>
            <person name="Lee S.-S."/>
        </authorList>
    </citation>
    <scope>NUCLEOTIDE SEQUENCE [LARGE SCALE GENOMIC DNA]</scope>
    <source>
        <strain evidence="8 9">318-1</strain>
    </source>
</reference>
<evidence type="ECO:0000313" key="9">
    <source>
        <dbReference type="Proteomes" id="UP000295301"/>
    </source>
</evidence>
<proteinExistence type="inferred from homology"/>
<keyword evidence="4" id="KW-0408">Iron</keyword>
<dbReference type="Pfam" id="PF00111">
    <property type="entry name" value="Fer2"/>
    <property type="match status" value="1"/>
</dbReference>
<evidence type="ECO:0000256" key="3">
    <source>
        <dbReference type="ARBA" id="ARBA00022723"/>
    </source>
</evidence>
<dbReference type="Proteomes" id="UP000295301">
    <property type="component" value="Unassembled WGS sequence"/>
</dbReference>
<comment type="similarity">
    <text evidence="1">Belongs to the adrenodoxin/putidaredoxin family.</text>
</comment>
<evidence type="ECO:0000256" key="5">
    <source>
        <dbReference type="ARBA" id="ARBA00023014"/>
    </source>
</evidence>
<dbReference type="Gene3D" id="3.10.20.30">
    <property type="match status" value="1"/>
</dbReference>
<name>A0A4R5UWW8_9RHOB</name>
<dbReference type="PANTHER" id="PTHR23426:SF65">
    <property type="entry name" value="FERREDOXIN-2, MITOCHONDRIAL"/>
    <property type="match status" value="1"/>
</dbReference>
<dbReference type="InterPro" id="IPR036010">
    <property type="entry name" value="2Fe-2S_ferredoxin-like_sf"/>
</dbReference>
<dbReference type="SUPFAM" id="SSF54292">
    <property type="entry name" value="2Fe-2S ferredoxin-like"/>
    <property type="match status" value="1"/>
</dbReference>
<dbReference type="InterPro" id="IPR001055">
    <property type="entry name" value="Adrenodoxin-like"/>
</dbReference>
<keyword evidence="2" id="KW-0001">2Fe-2S</keyword>
<evidence type="ECO:0000256" key="6">
    <source>
        <dbReference type="ARBA" id="ARBA00034078"/>
    </source>
</evidence>
<gene>
    <name evidence="8" type="ORF">E1832_16140</name>
</gene>
<dbReference type="InterPro" id="IPR012675">
    <property type="entry name" value="Beta-grasp_dom_sf"/>
</dbReference>
<evidence type="ECO:0000256" key="1">
    <source>
        <dbReference type="ARBA" id="ARBA00010914"/>
    </source>
</evidence>
<dbReference type="RefSeq" id="WP_133360807.1">
    <property type="nucleotide sequence ID" value="NZ_SMUV01000071.1"/>
</dbReference>